<dbReference type="EMBL" id="DWWB01000005">
    <property type="protein sequence ID" value="HJC65425.1"/>
    <property type="molecule type" value="Genomic_DNA"/>
</dbReference>
<dbReference type="PROSITE" id="PS00670">
    <property type="entry name" value="D_2_HYDROXYACID_DH_2"/>
    <property type="match status" value="1"/>
</dbReference>
<keyword evidence="3" id="KW-0520">NAD</keyword>
<feature type="domain" description="D-isomer specific 2-hydroxyacid dehydrogenase NAD-binding" evidence="6">
    <location>
        <begin position="107"/>
        <end position="287"/>
    </location>
</feature>
<dbReference type="Pfam" id="PF02826">
    <property type="entry name" value="2-Hacid_dh_C"/>
    <property type="match status" value="1"/>
</dbReference>
<dbReference type="PANTHER" id="PTHR43761:SF1">
    <property type="entry name" value="D-ISOMER SPECIFIC 2-HYDROXYACID DEHYDROGENASE CATALYTIC DOMAIN-CONTAINING PROTEIN-RELATED"/>
    <property type="match status" value="1"/>
</dbReference>
<dbReference type="InterPro" id="IPR029753">
    <property type="entry name" value="D-isomer_DH_CS"/>
</dbReference>
<reference evidence="7" key="1">
    <citation type="journal article" date="2021" name="PeerJ">
        <title>Extensive microbial diversity within the chicken gut microbiome revealed by metagenomics and culture.</title>
        <authorList>
            <person name="Gilroy R."/>
            <person name="Ravi A."/>
            <person name="Getino M."/>
            <person name="Pursley I."/>
            <person name="Horton D.L."/>
            <person name="Alikhan N.F."/>
            <person name="Baker D."/>
            <person name="Gharbi K."/>
            <person name="Hall N."/>
            <person name="Watson M."/>
            <person name="Adriaenssens E.M."/>
            <person name="Foster-Nyarko E."/>
            <person name="Jarju S."/>
            <person name="Secka A."/>
            <person name="Antonio M."/>
            <person name="Oren A."/>
            <person name="Chaudhuri R.R."/>
            <person name="La Ragione R."/>
            <person name="Hildebrand F."/>
            <person name="Pallen M.J."/>
        </authorList>
    </citation>
    <scope>NUCLEOTIDE SEQUENCE</scope>
    <source>
        <strain evidence="7">CHK198-12963</strain>
    </source>
</reference>
<dbReference type="PANTHER" id="PTHR43761">
    <property type="entry name" value="D-ISOMER SPECIFIC 2-HYDROXYACID DEHYDROGENASE FAMILY PROTEIN (AFU_ORTHOLOGUE AFUA_1G13630)"/>
    <property type="match status" value="1"/>
</dbReference>
<dbReference type="Gene3D" id="3.40.50.720">
    <property type="entry name" value="NAD(P)-binding Rossmann-like Domain"/>
    <property type="match status" value="2"/>
</dbReference>
<evidence type="ECO:0000313" key="7">
    <source>
        <dbReference type="EMBL" id="HJC65425.1"/>
    </source>
</evidence>
<evidence type="ECO:0000259" key="6">
    <source>
        <dbReference type="Pfam" id="PF02826"/>
    </source>
</evidence>
<sequence length="318" mass="34670">MKIVVLDGCTLNPGDLSWSGFETLGQVQVYDRTPQEKTVERIGDSELVLTNKTAITREIMEQCPDLRYIGVLATGYNVVDVKAAGERGIVVTNIPSYGTAAVAQYAFALLLELCHHVGLHDASVKAGEWEHCQDFCYWKTPLMELAGKTMGIVGFGRIGQRTGAIAQAMGMKVVAYDHFRRPELETENCHYVSMEQLLSQSDVISLHCPLLPETKGMINQGTIGQMKDGVLIINTSRGDLVVEKDLAEALKSGKVAGAAADVVSTEPIRGDNPLLTAPNMIITPHMAWGARESRQRLMDQAVENLKAFLEGKPVNTVS</sequence>
<dbReference type="AlphaFoldDB" id="A0A9D2TCH7"/>
<dbReference type="GO" id="GO:0016616">
    <property type="term" value="F:oxidoreductase activity, acting on the CH-OH group of donors, NAD or NADP as acceptor"/>
    <property type="evidence" value="ECO:0007669"/>
    <property type="project" value="InterPro"/>
</dbReference>
<dbReference type="Proteomes" id="UP000823863">
    <property type="component" value="Unassembled WGS sequence"/>
</dbReference>
<dbReference type="CDD" id="cd12162">
    <property type="entry name" value="2-Hacid_dh_4"/>
    <property type="match status" value="1"/>
</dbReference>
<dbReference type="InterPro" id="IPR006139">
    <property type="entry name" value="D-isomer_2_OHA_DH_cat_dom"/>
</dbReference>
<accession>A0A9D2TCH7</accession>
<evidence type="ECO:0000256" key="3">
    <source>
        <dbReference type="ARBA" id="ARBA00023027"/>
    </source>
</evidence>
<dbReference type="SUPFAM" id="SSF52283">
    <property type="entry name" value="Formate/glycerate dehydrogenase catalytic domain-like"/>
    <property type="match status" value="1"/>
</dbReference>
<reference evidence="7" key="2">
    <citation type="submission" date="2021-04" db="EMBL/GenBank/DDBJ databases">
        <authorList>
            <person name="Gilroy R."/>
        </authorList>
    </citation>
    <scope>NUCLEOTIDE SEQUENCE</scope>
    <source>
        <strain evidence="7">CHK198-12963</strain>
    </source>
</reference>
<proteinExistence type="inferred from homology"/>
<dbReference type="InterPro" id="IPR050418">
    <property type="entry name" value="D-iso_2-hydroxyacid_DH_PdxB"/>
</dbReference>
<comment type="similarity">
    <text evidence="1 4">Belongs to the D-isomer specific 2-hydroxyacid dehydrogenase family.</text>
</comment>
<evidence type="ECO:0000313" key="8">
    <source>
        <dbReference type="Proteomes" id="UP000823863"/>
    </source>
</evidence>
<dbReference type="InterPro" id="IPR036291">
    <property type="entry name" value="NAD(P)-bd_dom_sf"/>
</dbReference>
<dbReference type="FunFam" id="3.40.50.720:FF:000203">
    <property type="entry name" value="D-3-phosphoglycerate dehydrogenase (SerA)"/>
    <property type="match status" value="1"/>
</dbReference>
<evidence type="ECO:0000259" key="5">
    <source>
        <dbReference type="Pfam" id="PF00389"/>
    </source>
</evidence>
<dbReference type="PROSITE" id="PS00065">
    <property type="entry name" value="D_2_HYDROXYACID_DH_1"/>
    <property type="match status" value="1"/>
</dbReference>
<dbReference type="PROSITE" id="PS00671">
    <property type="entry name" value="D_2_HYDROXYACID_DH_3"/>
    <property type="match status" value="1"/>
</dbReference>
<gene>
    <name evidence="7" type="ORF">H9931_01725</name>
</gene>
<organism evidence="7 8">
    <name type="scientific">Candidatus Enterocloster excrementigallinarum</name>
    <dbReference type="NCBI Taxonomy" id="2838558"/>
    <lineage>
        <taxon>Bacteria</taxon>
        <taxon>Bacillati</taxon>
        <taxon>Bacillota</taxon>
        <taxon>Clostridia</taxon>
        <taxon>Lachnospirales</taxon>
        <taxon>Lachnospiraceae</taxon>
        <taxon>Enterocloster</taxon>
    </lineage>
</organism>
<feature type="domain" description="D-isomer specific 2-hydroxyacid dehydrogenase catalytic" evidence="5">
    <location>
        <begin position="24"/>
        <end position="316"/>
    </location>
</feature>
<protein>
    <submittedName>
        <fullName evidence="7">D-2-hydroxyacid dehydrogenase</fullName>
    </submittedName>
</protein>
<evidence type="ECO:0000256" key="2">
    <source>
        <dbReference type="ARBA" id="ARBA00023002"/>
    </source>
</evidence>
<dbReference type="InterPro" id="IPR006140">
    <property type="entry name" value="D-isomer_DH_NAD-bd"/>
</dbReference>
<evidence type="ECO:0000256" key="4">
    <source>
        <dbReference type="RuleBase" id="RU003719"/>
    </source>
</evidence>
<comment type="caution">
    <text evidence="7">The sequence shown here is derived from an EMBL/GenBank/DDBJ whole genome shotgun (WGS) entry which is preliminary data.</text>
</comment>
<keyword evidence="2 4" id="KW-0560">Oxidoreductase</keyword>
<dbReference type="InterPro" id="IPR029752">
    <property type="entry name" value="D-isomer_DH_CS1"/>
</dbReference>
<evidence type="ECO:0000256" key="1">
    <source>
        <dbReference type="ARBA" id="ARBA00005854"/>
    </source>
</evidence>
<dbReference type="SUPFAM" id="SSF51735">
    <property type="entry name" value="NAD(P)-binding Rossmann-fold domains"/>
    <property type="match status" value="1"/>
</dbReference>
<dbReference type="Pfam" id="PF00389">
    <property type="entry name" value="2-Hacid_dh"/>
    <property type="match status" value="1"/>
</dbReference>
<name>A0A9D2TCH7_9FIRM</name>
<dbReference type="GO" id="GO:0051287">
    <property type="term" value="F:NAD binding"/>
    <property type="evidence" value="ECO:0007669"/>
    <property type="project" value="InterPro"/>
</dbReference>